<evidence type="ECO:0000256" key="1">
    <source>
        <dbReference type="ARBA" id="ARBA00004496"/>
    </source>
</evidence>
<organism evidence="8 9">
    <name type="scientific">Cucurbita maxima</name>
    <name type="common">Pumpkin</name>
    <name type="synonym">Winter squash</name>
    <dbReference type="NCBI Taxonomy" id="3661"/>
    <lineage>
        <taxon>Eukaryota</taxon>
        <taxon>Viridiplantae</taxon>
        <taxon>Streptophyta</taxon>
        <taxon>Embryophyta</taxon>
        <taxon>Tracheophyta</taxon>
        <taxon>Spermatophyta</taxon>
        <taxon>Magnoliopsida</taxon>
        <taxon>eudicotyledons</taxon>
        <taxon>Gunneridae</taxon>
        <taxon>Pentapetalae</taxon>
        <taxon>rosids</taxon>
        <taxon>fabids</taxon>
        <taxon>Cucurbitales</taxon>
        <taxon>Cucurbitaceae</taxon>
        <taxon>Cucurbiteae</taxon>
        <taxon>Cucurbita</taxon>
    </lineage>
</organism>
<keyword evidence="5" id="KW-0862">Zinc</keyword>
<evidence type="ECO:0000256" key="6">
    <source>
        <dbReference type="PROSITE-ProRule" id="PRU01131"/>
    </source>
</evidence>
<dbReference type="InterPro" id="IPR007650">
    <property type="entry name" value="Zf-FLZ_dom"/>
</dbReference>
<dbReference type="RefSeq" id="XP_022983393.1">
    <property type="nucleotide sequence ID" value="XM_023127625.1"/>
</dbReference>
<sequence length="127" mass="14430">MLLGKPRAQLKRTASVSRITVDVRQEKAEEPYDDQNPDTKEISRLEHDVMNYTFAFASPRGRRSLSQNSSLHFLRTCSFCQRRLSPAHDIYMYMGDTAFCSMECRQQSMGQEKCTTAGGGAGRAKER</sequence>
<accession>A0A6J1J7M6</accession>
<dbReference type="PANTHER" id="PTHR33059:SF76">
    <property type="entry name" value="FCS-LIKE ZINC FINGER 7"/>
    <property type="match status" value="1"/>
</dbReference>
<comment type="similarity">
    <text evidence="2">Belongs to the FLZ family.</text>
</comment>
<feature type="domain" description="FLZ-type" evidence="7">
    <location>
        <begin position="72"/>
        <end position="116"/>
    </location>
</feature>
<reference evidence="9" key="1">
    <citation type="submission" date="2025-08" db="UniProtKB">
        <authorList>
            <consortium name="RefSeq"/>
        </authorList>
    </citation>
    <scope>IDENTIFICATION</scope>
    <source>
        <tissue evidence="9">Young leaves</tissue>
    </source>
</reference>
<evidence type="ECO:0000259" key="7">
    <source>
        <dbReference type="PROSITE" id="PS51795"/>
    </source>
</evidence>
<keyword evidence="3" id="KW-0963">Cytoplasm</keyword>
<evidence type="ECO:0000256" key="4">
    <source>
        <dbReference type="ARBA" id="ARBA00022723"/>
    </source>
</evidence>
<gene>
    <name evidence="9" type="primary">LOC111481996</name>
</gene>
<evidence type="ECO:0000313" key="8">
    <source>
        <dbReference type="Proteomes" id="UP000504608"/>
    </source>
</evidence>
<dbReference type="AlphaFoldDB" id="A0A6J1J7M6"/>
<evidence type="ECO:0000313" key="9">
    <source>
        <dbReference type="RefSeq" id="XP_022983393.1"/>
    </source>
</evidence>
<protein>
    <submittedName>
        <fullName evidence="9">Protein MARD1-like</fullName>
    </submittedName>
</protein>
<dbReference type="GeneID" id="111481996"/>
<dbReference type="Pfam" id="PF04570">
    <property type="entry name" value="zf-FLZ"/>
    <property type="match status" value="1"/>
</dbReference>
<evidence type="ECO:0000256" key="3">
    <source>
        <dbReference type="ARBA" id="ARBA00022490"/>
    </source>
</evidence>
<keyword evidence="5" id="KW-0863">Zinc-finger</keyword>
<evidence type="ECO:0000256" key="2">
    <source>
        <dbReference type="ARBA" id="ARBA00009374"/>
    </source>
</evidence>
<proteinExistence type="inferred from homology"/>
<evidence type="ECO:0000256" key="5">
    <source>
        <dbReference type="ARBA" id="ARBA00022771"/>
    </source>
</evidence>
<dbReference type="OrthoDB" id="1925036at2759"/>
<dbReference type="PANTHER" id="PTHR33059">
    <property type="entry name" value="FCS-LIKE ZINC FINGER 5"/>
    <property type="match status" value="1"/>
</dbReference>
<keyword evidence="8" id="KW-1185">Reference proteome</keyword>
<keyword evidence="4" id="KW-0479">Metal-binding</keyword>
<dbReference type="GO" id="GO:0008270">
    <property type="term" value="F:zinc ion binding"/>
    <property type="evidence" value="ECO:0007669"/>
    <property type="project" value="UniProtKB-KW"/>
</dbReference>
<dbReference type="PROSITE" id="PS51795">
    <property type="entry name" value="ZF_FLZ"/>
    <property type="match status" value="1"/>
</dbReference>
<dbReference type="GO" id="GO:0005737">
    <property type="term" value="C:cytoplasm"/>
    <property type="evidence" value="ECO:0007669"/>
    <property type="project" value="UniProtKB-SubCell"/>
</dbReference>
<comment type="subcellular location">
    <subcellularLocation>
        <location evidence="1">Cytoplasm</location>
    </subcellularLocation>
</comment>
<name>A0A6J1J7M6_CUCMA</name>
<dbReference type="KEGG" id="cmax:111481996"/>
<dbReference type="Proteomes" id="UP000504608">
    <property type="component" value="Unplaced"/>
</dbReference>
<feature type="zinc finger region" description="FLZ-type" evidence="6">
    <location>
        <begin position="72"/>
        <end position="116"/>
    </location>
</feature>